<name>A0A8J6TV45_9FIRM</name>
<dbReference type="PANTHER" id="PTHR24023:SF1095">
    <property type="entry name" value="EGF-LIKE DOMAIN-CONTAINING PROTEIN"/>
    <property type="match status" value="1"/>
</dbReference>
<feature type="region of interest" description="Disordered" evidence="1">
    <location>
        <begin position="33"/>
        <end position="159"/>
    </location>
</feature>
<dbReference type="Pfam" id="PF01391">
    <property type="entry name" value="Collagen"/>
    <property type="match status" value="2"/>
</dbReference>
<evidence type="ECO:0000313" key="3">
    <source>
        <dbReference type="Proteomes" id="UP000632659"/>
    </source>
</evidence>
<feature type="compositionally biased region" description="Low complexity" evidence="1">
    <location>
        <begin position="33"/>
        <end position="152"/>
    </location>
</feature>
<dbReference type="RefSeq" id="WP_187536545.1">
    <property type="nucleotide sequence ID" value="NZ_JACRTL010000004.1"/>
</dbReference>
<dbReference type="InterPro" id="IPR008160">
    <property type="entry name" value="Collagen"/>
</dbReference>
<dbReference type="GO" id="GO:0005615">
    <property type="term" value="C:extracellular space"/>
    <property type="evidence" value="ECO:0007669"/>
    <property type="project" value="TreeGrafter"/>
</dbReference>
<reference evidence="2" key="1">
    <citation type="submission" date="2020-08" db="EMBL/GenBank/DDBJ databases">
        <title>Genome public.</title>
        <authorList>
            <person name="Liu C."/>
            <person name="Sun Q."/>
        </authorList>
    </citation>
    <scope>NUCLEOTIDE SEQUENCE</scope>
    <source>
        <strain evidence="2">NSJ-15</strain>
    </source>
</reference>
<comment type="caution">
    <text evidence="2">The sequence shown here is derived from an EMBL/GenBank/DDBJ whole genome shotgun (WGS) entry which is preliminary data.</text>
</comment>
<dbReference type="InterPro" id="IPR050149">
    <property type="entry name" value="Collagen_superfamily"/>
</dbReference>
<dbReference type="GO" id="GO:0030198">
    <property type="term" value="P:extracellular matrix organization"/>
    <property type="evidence" value="ECO:0007669"/>
    <property type="project" value="TreeGrafter"/>
</dbReference>
<dbReference type="Proteomes" id="UP000632659">
    <property type="component" value="Unassembled WGS sequence"/>
</dbReference>
<evidence type="ECO:0000313" key="2">
    <source>
        <dbReference type="EMBL" id="MBC8611143.1"/>
    </source>
</evidence>
<gene>
    <name evidence="2" type="ORF">H8702_08450</name>
</gene>
<evidence type="ECO:0000256" key="1">
    <source>
        <dbReference type="SAM" id="MobiDB-lite"/>
    </source>
</evidence>
<sequence>MPYSEKPEYCRKYRLVFPCPPCCGFVSATGPTGPQGPAGDTGVTGPTGPQGPAGDTGVTGPTGPQGPAGDTGVTGPTGPQGPAGDTGATGPTGPQGPAGDTGATGPTGPQGPAGDTGATGPTGPQGPAGNTGATGPTGLQGPVGNTGATGPTGAQGPGGVVPPSSFASYFNYAMIFADGAQIPLSVITEDPTGQIALANGTQITLKPGYYLVSYHVSVYLRSAGFMQVTPSYNGAPHLELGIYSRTSEASTVGGSNTIVISVPSDTNFTLTYNSNAMSVEGAATVSVVKLQA</sequence>
<dbReference type="PANTHER" id="PTHR24023">
    <property type="entry name" value="COLLAGEN ALPHA"/>
    <property type="match status" value="1"/>
</dbReference>
<proteinExistence type="predicted"/>
<dbReference type="EMBL" id="JACRTL010000004">
    <property type="protein sequence ID" value="MBC8611143.1"/>
    <property type="molecule type" value="Genomic_DNA"/>
</dbReference>
<protein>
    <submittedName>
        <fullName evidence="2">Collagen-like protein</fullName>
    </submittedName>
</protein>
<dbReference type="AlphaFoldDB" id="A0A8J6TV45"/>
<accession>A0A8J6TV45</accession>
<organism evidence="2 3">
    <name type="scientific">Massiliimalia timonensis</name>
    <dbReference type="NCBI Taxonomy" id="1987501"/>
    <lineage>
        <taxon>Bacteria</taxon>
        <taxon>Bacillati</taxon>
        <taxon>Bacillota</taxon>
        <taxon>Clostridia</taxon>
        <taxon>Eubacteriales</taxon>
        <taxon>Oscillospiraceae</taxon>
        <taxon>Massiliimalia</taxon>
    </lineage>
</organism>
<dbReference type="GO" id="GO:0031012">
    <property type="term" value="C:extracellular matrix"/>
    <property type="evidence" value="ECO:0007669"/>
    <property type="project" value="TreeGrafter"/>
</dbReference>
<keyword evidence="2" id="KW-0176">Collagen</keyword>
<keyword evidence="3" id="KW-1185">Reference proteome</keyword>
<dbReference type="GO" id="GO:0030020">
    <property type="term" value="F:extracellular matrix structural constituent conferring tensile strength"/>
    <property type="evidence" value="ECO:0007669"/>
    <property type="project" value="TreeGrafter"/>
</dbReference>